<protein>
    <submittedName>
        <fullName evidence="3">Uncharacterized protein</fullName>
    </submittedName>
</protein>
<name>A0A7M5X7Y5_9CNID</name>
<feature type="region of interest" description="Disordered" evidence="2">
    <location>
        <begin position="382"/>
        <end position="413"/>
    </location>
</feature>
<keyword evidence="4" id="KW-1185">Reference proteome</keyword>
<dbReference type="Pfam" id="PF14922">
    <property type="entry name" value="FWWh"/>
    <property type="match status" value="1"/>
</dbReference>
<feature type="region of interest" description="Disordered" evidence="2">
    <location>
        <begin position="80"/>
        <end position="105"/>
    </location>
</feature>
<organism evidence="3 4">
    <name type="scientific">Clytia hemisphaerica</name>
    <dbReference type="NCBI Taxonomy" id="252671"/>
    <lineage>
        <taxon>Eukaryota</taxon>
        <taxon>Metazoa</taxon>
        <taxon>Cnidaria</taxon>
        <taxon>Hydrozoa</taxon>
        <taxon>Hydroidolina</taxon>
        <taxon>Leptothecata</taxon>
        <taxon>Obeliida</taxon>
        <taxon>Clytiidae</taxon>
        <taxon>Clytia</taxon>
    </lineage>
</organism>
<dbReference type="GeneID" id="136806738"/>
<feature type="compositionally biased region" description="Basic and acidic residues" evidence="2">
    <location>
        <begin position="401"/>
        <end position="412"/>
    </location>
</feature>
<comment type="similarity">
    <text evidence="1">Belongs to the FAM227 family.</text>
</comment>
<dbReference type="PANTHER" id="PTHR33560">
    <property type="entry name" value="PROTEIN FAM227B"/>
    <property type="match status" value="1"/>
</dbReference>
<evidence type="ECO:0000313" key="4">
    <source>
        <dbReference type="Proteomes" id="UP000594262"/>
    </source>
</evidence>
<dbReference type="PANTHER" id="PTHR33560:SF1">
    <property type="entry name" value="PROTEIN FAM227A"/>
    <property type="match status" value="1"/>
</dbReference>
<feature type="compositionally biased region" description="Basic and acidic residues" evidence="2">
    <location>
        <begin position="382"/>
        <end position="392"/>
    </location>
</feature>
<dbReference type="EnsemblMetazoa" id="CLYHEMT019247.1">
    <property type="protein sequence ID" value="CLYHEMP019247.1"/>
    <property type="gene ID" value="CLYHEMG019247"/>
</dbReference>
<sequence>MTNKPTEALETKLNEPEEIYLRNSLSEFTQLDDLVHSNPADSGRGPHHISTIDELNERIANLSTHFDEFYGHEEIYSFSDEEEEESKSKYNSIQNNKSKGTEKERKDLKQFSGVYSLQTILSKEDKSKPKVTFKKDTSNVSKKPLLVELHSFPGYDDIELTPLPALLTAEFMLQVVVDAQKYLKNKATFKKSFYKFFTQPSSVTVFQDTFWWFFCHKYQHSEVCQEKLFDRIAKNYTKLLFSKSQEQNHDKYFKNYGDLLSQAVYATFCHAFPASYRQFNGEFRDEIISICALWIIGTKPPPRTWEDWNFEALEPLGMRKGERIQEDAAKTKAIDFDLKQMEEKSRLMTRRNTRRLSRAIMGGSSGTIPLKTLIEATKEKDVANKEAKEDNKKSKKKKLKDKKESSEEESHVKQISSVLAMAESNKHKQSCEVGPGASFNKVVFNMNGRSPLVSYYLSSNNLLQDVGTSVLVQRTEIDKLPPYPFH</sequence>
<evidence type="ECO:0000256" key="2">
    <source>
        <dbReference type="SAM" id="MobiDB-lite"/>
    </source>
</evidence>
<dbReference type="Proteomes" id="UP000594262">
    <property type="component" value="Unplaced"/>
</dbReference>
<dbReference type="InterPro" id="IPR029417">
    <property type="entry name" value="FAM227"/>
</dbReference>
<evidence type="ECO:0000256" key="1">
    <source>
        <dbReference type="ARBA" id="ARBA00008666"/>
    </source>
</evidence>
<dbReference type="OrthoDB" id="192208at2759"/>
<dbReference type="RefSeq" id="XP_066919427.1">
    <property type="nucleotide sequence ID" value="XM_067063326.1"/>
</dbReference>
<accession>A0A7M5X7Y5</accession>
<proteinExistence type="inferred from homology"/>
<evidence type="ECO:0000313" key="3">
    <source>
        <dbReference type="EnsemblMetazoa" id="CLYHEMP019247.1"/>
    </source>
</evidence>
<dbReference type="AlphaFoldDB" id="A0A7M5X7Y5"/>
<reference evidence="3" key="1">
    <citation type="submission" date="2021-01" db="UniProtKB">
        <authorList>
            <consortium name="EnsemblMetazoa"/>
        </authorList>
    </citation>
    <scope>IDENTIFICATION</scope>
</reference>